<organism evidence="2">
    <name type="scientific">Kosmotoga arenicorallina</name>
    <dbReference type="NCBI Taxonomy" id="688066"/>
    <lineage>
        <taxon>Bacteria</taxon>
        <taxon>Thermotogati</taxon>
        <taxon>Thermotogota</taxon>
        <taxon>Thermotogae</taxon>
        <taxon>Kosmotogales</taxon>
        <taxon>Kosmotogaceae</taxon>
        <taxon>Kosmotoga</taxon>
    </lineage>
</organism>
<proteinExistence type="predicted"/>
<feature type="coiled-coil region" evidence="1">
    <location>
        <begin position="4"/>
        <end position="73"/>
    </location>
</feature>
<dbReference type="EMBL" id="DRTH01000183">
    <property type="protein sequence ID" value="HHF08725.1"/>
    <property type="molecule type" value="Genomic_DNA"/>
</dbReference>
<evidence type="ECO:0000256" key="1">
    <source>
        <dbReference type="SAM" id="Coils"/>
    </source>
</evidence>
<accession>A0A7C5DVB3</accession>
<gene>
    <name evidence="2" type="ORF">ENL26_03000</name>
</gene>
<evidence type="ECO:0000313" key="2">
    <source>
        <dbReference type="EMBL" id="HHF08725.1"/>
    </source>
</evidence>
<sequence length="82" mass="9826">MESFEKLEKLLEKLLDDYAKSKEENEQLWSQLNEALSKLERLEKEKRELELLVESYKNSMNTLIEKLQRLIETTEKGENHEA</sequence>
<dbReference type="Proteomes" id="UP000886129">
    <property type="component" value="Unassembled WGS sequence"/>
</dbReference>
<keyword evidence="1" id="KW-0175">Coiled coil</keyword>
<name>A0A7C5DVB3_9BACT</name>
<reference evidence="2" key="1">
    <citation type="journal article" date="2020" name="mSystems">
        <title>Genome- and Community-Level Interaction Insights into Carbon Utilization and Element Cycling Functions of Hydrothermarchaeota in Hydrothermal Sediment.</title>
        <authorList>
            <person name="Zhou Z."/>
            <person name="Liu Y."/>
            <person name="Xu W."/>
            <person name="Pan J."/>
            <person name="Luo Z.H."/>
            <person name="Li M."/>
        </authorList>
    </citation>
    <scope>NUCLEOTIDE SEQUENCE [LARGE SCALE GENOMIC DNA]</scope>
    <source>
        <strain evidence="2">HyVt-80</strain>
    </source>
</reference>
<evidence type="ECO:0008006" key="3">
    <source>
        <dbReference type="Google" id="ProtNLM"/>
    </source>
</evidence>
<dbReference type="AlphaFoldDB" id="A0A7C5DVB3"/>
<comment type="caution">
    <text evidence="2">The sequence shown here is derived from an EMBL/GenBank/DDBJ whole genome shotgun (WGS) entry which is preliminary data.</text>
</comment>
<protein>
    <recommendedName>
        <fullName evidence="3">Cell division protein ZapB</fullName>
    </recommendedName>
</protein>